<comment type="caution">
    <text evidence="1">The sequence shown here is derived from an EMBL/GenBank/DDBJ whole genome shotgun (WGS) entry which is preliminary data.</text>
</comment>
<keyword evidence="1" id="KW-0378">Hydrolase</keyword>
<dbReference type="EMBL" id="JANBPG010003164">
    <property type="protein sequence ID" value="KAJ1883198.1"/>
    <property type="molecule type" value="Genomic_DNA"/>
</dbReference>
<evidence type="ECO:0000313" key="2">
    <source>
        <dbReference type="Proteomes" id="UP001150581"/>
    </source>
</evidence>
<name>A0ACC1I106_9FUNG</name>
<gene>
    <name evidence="1" type="primary">DRS1_3</name>
    <name evidence="1" type="ORF">LPJ66_011060</name>
</gene>
<organism evidence="1 2">
    <name type="scientific">Kickxella alabastrina</name>
    <dbReference type="NCBI Taxonomy" id="61397"/>
    <lineage>
        <taxon>Eukaryota</taxon>
        <taxon>Fungi</taxon>
        <taxon>Fungi incertae sedis</taxon>
        <taxon>Zoopagomycota</taxon>
        <taxon>Kickxellomycotina</taxon>
        <taxon>Kickxellomycetes</taxon>
        <taxon>Kickxellales</taxon>
        <taxon>Kickxellaceae</taxon>
        <taxon>Kickxella</taxon>
    </lineage>
</organism>
<dbReference type="EC" id="3.6.4.13" evidence="1"/>
<proteinExistence type="predicted"/>
<sequence>RHFKKKCIVFFRSKAAAHQMKIIFGLMGLRAAELHGNLSQEGRLQALEQFRDGHVDYLMATDLAARGLDVKGVETVINYTMPNQFPQYLHRVGRTARAGRTGRAITLIGETDRKMLKLAVKHSSKDHIKQRVVPNETLNKYRAKVDDLAPQVKSIVDEEREEKMFKDADMQMTKASNLLNHKTEIQSRPRRTWFQTEKDRNEAKKASKNEYLNKNKKRTKE</sequence>
<keyword evidence="2" id="KW-1185">Reference proteome</keyword>
<protein>
    <submittedName>
        <fullName evidence="1">Nucleolar DEAD-box protein required for synthesis of 60S ribosomal subunit</fullName>
        <ecNumber evidence="1">3.6.4.13</ecNumber>
    </submittedName>
</protein>
<reference evidence="1" key="1">
    <citation type="submission" date="2022-07" db="EMBL/GenBank/DDBJ databases">
        <title>Phylogenomic reconstructions and comparative analyses of Kickxellomycotina fungi.</title>
        <authorList>
            <person name="Reynolds N.K."/>
            <person name="Stajich J.E."/>
            <person name="Barry K."/>
            <person name="Grigoriev I.V."/>
            <person name="Crous P."/>
            <person name="Smith M.E."/>
        </authorList>
    </citation>
    <scope>NUCLEOTIDE SEQUENCE</scope>
    <source>
        <strain evidence="1">Benny 63K</strain>
    </source>
</reference>
<evidence type="ECO:0000313" key="1">
    <source>
        <dbReference type="EMBL" id="KAJ1883198.1"/>
    </source>
</evidence>
<accession>A0ACC1I106</accession>
<feature type="non-terminal residue" evidence="1">
    <location>
        <position position="1"/>
    </location>
</feature>
<dbReference type="Proteomes" id="UP001150581">
    <property type="component" value="Unassembled WGS sequence"/>
</dbReference>